<dbReference type="EMBL" id="JAHQIW010002844">
    <property type="protein sequence ID" value="KAJ1356580.1"/>
    <property type="molecule type" value="Genomic_DNA"/>
</dbReference>
<name>A0AAD5MDG1_PARTN</name>
<proteinExistence type="predicted"/>
<organism evidence="1 2">
    <name type="scientific">Parelaphostrongylus tenuis</name>
    <name type="common">Meningeal worm</name>
    <dbReference type="NCBI Taxonomy" id="148309"/>
    <lineage>
        <taxon>Eukaryota</taxon>
        <taxon>Metazoa</taxon>
        <taxon>Ecdysozoa</taxon>
        <taxon>Nematoda</taxon>
        <taxon>Chromadorea</taxon>
        <taxon>Rhabditida</taxon>
        <taxon>Rhabditina</taxon>
        <taxon>Rhabditomorpha</taxon>
        <taxon>Strongyloidea</taxon>
        <taxon>Metastrongylidae</taxon>
        <taxon>Parelaphostrongylus</taxon>
    </lineage>
</organism>
<evidence type="ECO:0000313" key="2">
    <source>
        <dbReference type="Proteomes" id="UP001196413"/>
    </source>
</evidence>
<keyword evidence="2" id="KW-1185">Reference proteome</keyword>
<protein>
    <submittedName>
        <fullName evidence="1">Uncharacterized protein</fullName>
    </submittedName>
</protein>
<dbReference type="Proteomes" id="UP001196413">
    <property type="component" value="Unassembled WGS sequence"/>
</dbReference>
<dbReference type="AlphaFoldDB" id="A0AAD5MDG1"/>
<reference evidence="1" key="1">
    <citation type="submission" date="2021-06" db="EMBL/GenBank/DDBJ databases">
        <title>Parelaphostrongylus tenuis whole genome reference sequence.</title>
        <authorList>
            <person name="Garwood T.J."/>
            <person name="Larsen P.A."/>
            <person name="Fountain-Jones N.M."/>
            <person name="Garbe J.R."/>
            <person name="Macchietto M.G."/>
            <person name="Kania S.A."/>
            <person name="Gerhold R.W."/>
            <person name="Richards J.E."/>
            <person name="Wolf T.M."/>
        </authorList>
    </citation>
    <scope>NUCLEOTIDE SEQUENCE</scope>
    <source>
        <strain evidence="1">MNPRO001-30</strain>
        <tissue evidence="1">Meninges</tissue>
    </source>
</reference>
<sequence>MHALPVAAVNITLLLKFYDIVVINKEKCSKSVASPNIWLIASKSKDFRIN</sequence>
<comment type="caution">
    <text evidence="1">The sequence shown here is derived from an EMBL/GenBank/DDBJ whole genome shotgun (WGS) entry which is preliminary data.</text>
</comment>
<accession>A0AAD5MDG1</accession>
<gene>
    <name evidence="1" type="ORF">KIN20_014311</name>
</gene>
<evidence type="ECO:0000313" key="1">
    <source>
        <dbReference type="EMBL" id="KAJ1356580.1"/>
    </source>
</evidence>